<evidence type="ECO:0008006" key="8">
    <source>
        <dbReference type="Google" id="ProtNLM"/>
    </source>
</evidence>
<dbReference type="PANTHER" id="PTHR43847">
    <property type="entry name" value="BLL3993 PROTEIN"/>
    <property type="match status" value="1"/>
</dbReference>
<organism evidence="6 7">
    <name type="scientific">Mesobacillus boroniphilus</name>
    <dbReference type="NCBI Taxonomy" id="308892"/>
    <lineage>
        <taxon>Bacteria</taxon>
        <taxon>Bacillati</taxon>
        <taxon>Bacillota</taxon>
        <taxon>Bacilli</taxon>
        <taxon>Bacillales</taxon>
        <taxon>Bacillaceae</taxon>
        <taxon>Mesobacillus</taxon>
    </lineage>
</organism>
<dbReference type="InterPro" id="IPR007269">
    <property type="entry name" value="ICMT_MeTrfase"/>
</dbReference>
<evidence type="ECO:0000313" key="6">
    <source>
        <dbReference type="EMBL" id="MBS8264623.1"/>
    </source>
</evidence>
<feature type="transmembrane region" description="Helical" evidence="5">
    <location>
        <begin position="45"/>
        <end position="62"/>
    </location>
</feature>
<dbReference type="EMBL" id="QTKX01000001">
    <property type="protein sequence ID" value="MBS8264623.1"/>
    <property type="molecule type" value="Genomic_DNA"/>
</dbReference>
<protein>
    <recommendedName>
        <fullName evidence="8">Isoprenylcysteine carboxyl methyltransferase</fullName>
    </recommendedName>
</protein>
<keyword evidence="4 5" id="KW-0472">Membrane</keyword>
<feature type="transmembrane region" description="Helical" evidence="5">
    <location>
        <begin position="121"/>
        <end position="154"/>
    </location>
</feature>
<sequence>MIFLIFVGLIIFQRITELVIARKNEAWMKSQGALEFGQGHYPAMVSIHTAFFLFFILEVTLLGRNLSDYWPILLALFIFTQAMRIWALSSLGRFWNTKIIILPGANVIKRGPYKIIKHPNYLIVAIELIVIPLMFNAYITMGIFTLLNILILSIRIPAEEKALRELTKYETEFSKKGRFVPNLLNKCDNSSDSIENDNQ</sequence>
<dbReference type="InterPro" id="IPR052527">
    <property type="entry name" value="Metal_cation-efflux_comp"/>
</dbReference>
<keyword evidence="2 5" id="KW-0812">Transmembrane</keyword>
<keyword evidence="3 5" id="KW-1133">Transmembrane helix</keyword>
<evidence type="ECO:0000313" key="7">
    <source>
        <dbReference type="Proteomes" id="UP000761411"/>
    </source>
</evidence>
<dbReference type="Gene3D" id="1.20.120.1630">
    <property type="match status" value="1"/>
</dbReference>
<proteinExistence type="predicted"/>
<dbReference type="RefSeq" id="WP_213368160.1">
    <property type="nucleotide sequence ID" value="NZ_QTKX01000001.1"/>
</dbReference>
<dbReference type="Pfam" id="PF04140">
    <property type="entry name" value="ICMT"/>
    <property type="match status" value="1"/>
</dbReference>
<reference evidence="6 7" key="1">
    <citation type="journal article" date="2021" name="Microorganisms">
        <title>Bacterial Dimethylsulfoniopropionate Biosynthesis in the East China Sea.</title>
        <authorList>
            <person name="Liu J."/>
            <person name="Zhang Y."/>
            <person name="Liu J."/>
            <person name="Zhong H."/>
            <person name="Williams B.T."/>
            <person name="Zheng Y."/>
            <person name="Curson A.R.J."/>
            <person name="Sun C."/>
            <person name="Sun H."/>
            <person name="Song D."/>
            <person name="Wagner Mackenzie B."/>
            <person name="Bermejo Martinez A."/>
            <person name="Todd J.D."/>
            <person name="Zhang X.H."/>
        </authorList>
    </citation>
    <scope>NUCLEOTIDE SEQUENCE [LARGE SCALE GENOMIC DNA]</scope>
    <source>
        <strain evidence="6 7">ESS08</strain>
    </source>
</reference>
<accession>A0A944GW46</accession>
<dbReference type="GO" id="GO:0004671">
    <property type="term" value="F:protein C-terminal S-isoprenylcysteine carboxyl O-methyltransferase activity"/>
    <property type="evidence" value="ECO:0007669"/>
    <property type="project" value="InterPro"/>
</dbReference>
<dbReference type="GO" id="GO:0016020">
    <property type="term" value="C:membrane"/>
    <property type="evidence" value="ECO:0007669"/>
    <property type="project" value="UniProtKB-SubCell"/>
</dbReference>
<dbReference type="Proteomes" id="UP000761411">
    <property type="component" value="Unassembled WGS sequence"/>
</dbReference>
<feature type="transmembrane region" description="Helical" evidence="5">
    <location>
        <begin position="69"/>
        <end position="87"/>
    </location>
</feature>
<evidence type="ECO:0000256" key="1">
    <source>
        <dbReference type="ARBA" id="ARBA00004141"/>
    </source>
</evidence>
<keyword evidence="7" id="KW-1185">Reference proteome</keyword>
<dbReference type="AlphaFoldDB" id="A0A944GW46"/>
<dbReference type="PANTHER" id="PTHR43847:SF1">
    <property type="entry name" value="BLL3993 PROTEIN"/>
    <property type="match status" value="1"/>
</dbReference>
<gene>
    <name evidence="6" type="ORF">DYI25_09255</name>
</gene>
<evidence type="ECO:0000256" key="5">
    <source>
        <dbReference type="SAM" id="Phobius"/>
    </source>
</evidence>
<comment type="caution">
    <text evidence="6">The sequence shown here is derived from an EMBL/GenBank/DDBJ whole genome shotgun (WGS) entry which is preliminary data.</text>
</comment>
<evidence type="ECO:0000256" key="4">
    <source>
        <dbReference type="ARBA" id="ARBA00023136"/>
    </source>
</evidence>
<comment type="subcellular location">
    <subcellularLocation>
        <location evidence="1">Membrane</location>
        <topology evidence="1">Multi-pass membrane protein</topology>
    </subcellularLocation>
</comment>
<evidence type="ECO:0000256" key="3">
    <source>
        <dbReference type="ARBA" id="ARBA00022989"/>
    </source>
</evidence>
<name>A0A944GW46_9BACI</name>
<evidence type="ECO:0000256" key="2">
    <source>
        <dbReference type="ARBA" id="ARBA00022692"/>
    </source>
</evidence>